<dbReference type="InterPro" id="IPR002347">
    <property type="entry name" value="SDR_fam"/>
</dbReference>
<evidence type="ECO:0000256" key="2">
    <source>
        <dbReference type="ARBA" id="ARBA00023002"/>
    </source>
</evidence>
<feature type="region of interest" description="Disordered" evidence="3">
    <location>
        <begin position="271"/>
        <end position="290"/>
    </location>
</feature>
<dbReference type="Pfam" id="PF00106">
    <property type="entry name" value="adh_short"/>
    <property type="match status" value="1"/>
</dbReference>
<evidence type="ECO:0000313" key="4">
    <source>
        <dbReference type="EMBL" id="MBY27033.1"/>
    </source>
</evidence>
<feature type="compositionally biased region" description="Acidic residues" evidence="3">
    <location>
        <begin position="276"/>
        <end position="290"/>
    </location>
</feature>
<dbReference type="GO" id="GO:0016491">
    <property type="term" value="F:oxidoreductase activity"/>
    <property type="evidence" value="ECO:0007669"/>
    <property type="project" value="UniProtKB-KW"/>
</dbReference>
<name>A0A2S2PC52_SCHGA</name>
<dbReference type="InterPro" id="IPR051019">
    <property type="entry name" value="VLCFA-Steroid_DH"/>
</dbReference>
<dbReference type="PRINTS" id="PR00081">
    <property type="entry name" value="GDHRDH"/>
</dbReference>
<keyword evidence="2" id="KW-0560">Oxidoreductase</keyword>
<organism evidence="4">
    <name type="scientific">Schizaphis graminum</name>
    <name type="common">Green bug aphid</name>
    <dbReference type="NCBI Taxonomy" id="13262"/>
    <lineage>
        <taxon>Eukaryota</taxon>
        <taxon>Metazoa</taxon>
        <taxon>Ecdysozoa</taxon>
        <taxon>Arthropoda</taxon>
        <taxon>Hexapoda</taxon>
        <taxon>Insecta</taxon>
        <taxon>Pterygota</taxon>
        <taxon>Neoptera</taxon>
        <taxon>Paraneoptera</taxon>
        <taxon>Hemiptera</taxon>
        <taxon>Sternorrhyncha</taxon>
        <taxon>Aphidomorpha</taxon>
        <taxon>Aphidoidea</taxon>
        <taxon>Aphididae</taxon>
        <taxon>Aphidini</taxon>
        <taxon>Schizaphis</taxon>
    </lineage>
</organism>
<dbReference type="SUPFAM" id="SSF51735">
    <property type="entry name" value="NAD(P)-binding Rossmann-fold domains"/>
    <property type="match status" value="1"/>
</dbReference>
<sequence>MDVLLVGRNPDKLRSVARLIKKESAGRRRVMTVVADFTEDPVARNETDDDAGQQYDGGCSILPELQRDGGQDDDVGDRCFCKSDGQRPARLRCPLWYRRLRAVVEDRLQPAGGVGVLVNCAGACYPHPEFFAGMTADGAVASGDGDGPVLQFTADYCGNADAAVRCNVAGAVHVCRIVLPGMLARGRGLVINVGSASASIPPAAPLMTLYAATKKFLEKLSSDLDAECAYLTRGRDDGNDGHGVRVQCVRPAYVATAMLRSANPDVRVVSGCDDGHGDEDEDNEEEYDDDDNYGDGCWWTSRRKRLEARFQRWLVPSARRWVRSALRRGGRLYARGPDSGPANYTGYWPHTLLVWCAGLASAVMPRRWFVDRVLIPGMLVYRAKGRAAIAAEERRKAYKRTASVGRQDKTRTTN</sequence>
<protein>
    <submittedName>
        <fullName evidence="4">Estradiol 17-beta-dehydrogenase 12</fullName>
    </submittedName>
</protein>
<dbReference type="PANTHER" id="PTHR43899">
    <property type="entry name" value="RH59310P"/>
    <property type="match status" value="1"/>
</dbReference>
<evidence type="ECO:0000256" key="3">
    <source>
        <dbReference type="SAM" id="MobiDB-lite"/>
    </source>
</evidence>
<dbReference type="EMBL" id="GGMR01014414">
    <property type="protein sequence ID" value="MBY27033.1"/>
    <property type="molecule type" value="Transcribed_RNA"/>
</dbReference>
<dbReference type="PANTHER" id="PTHR43899:SF13">
    <property type="entry name" value="RH59310P"/>
    <property type="match status" value="1"/>
</dbReference>
<dbReference type="AlphaFoldDB" id="A0A2S2PC52"/>
<dbReference type="InterPro" id="IPR036291">
    <property type="entry name" value="NAD(P)-bd_dom_sf"/>
</dbReference>
<dbReference type="Gene3D" id="3.40.50.720">
    <property type="entry name" value="NAD(P)-binding Rossmann-like Domain"/>
    <property type="match status" value="1"/>
</dbReference>
<gene>
    <name evidence="4" type="primary">hsd17b12_0</name>
    <name evidence="4" type="ORF">g.153360</name>
</gene>
<accession>A0A2S2PC52</accession>
<reference evidence="4" key="1">
    <citation type="submission" date="2018-04" db="EMBL/GenBank/DDBJ databases">
        <title>Transcriptome of Schizaphis graminum biotype I.</title>
        <authorList>
            <person name="Scully E.D."/>
            <person name="Geib S.M."/>
            <person name="Palmer N.A."/>
            <person name="Koch K."/>
            <person name="Bradshaw J."/>
            <person name="Heng-Moss T."/>
            <person name="Sarath G."/>
        </authorList>
    </citation>
    <scope>NUCLEOTIDE SEQUENCE</scope>
</reference>
<dbReference type="GO" id="GO:0005783">
    <property type="term" value="C:endoplasmic reticulum"/>
    <property type="evidence" value="ECO:0007669"/>
    <property type="project" value="TreeGrafter"/>
</dbReference>
<proteinExistence type="inferred from homology"/>
<evidence type="ECO:0000256" key="1">
    <source>
        <dbReference type="ARBA" id="ARBA00006484"/>
    </source>
</evidence>
<comment type="similarity">
    <text evidence="1">Belongs to the short-chain dehydrogenases/reductases (SDR) family.</text>
</comment>